<evidence type="ECO:0000313" key="2">
    <source>
        <dbReference type="Proteomes" id="UP000591272"/>
    </source>
</evidence>
<evidence type="ECO:0000313" key="1">
    <source>
        <dbReference type="EMBL" id="NYE10723.1"/>
    </source>
</evidence>
<comment type="caution">
    <text evidence="1">The sequence shown here is derived from an EMBL/GenBank/DDBJ whole genome shotgun (WGS) entry which is preliminary data.</text>
</comment>
<dbReference type="EMBL" id="JACCBT010000001">
    <property type="protein sequence ID" value="NYE10723.1"/>
    <property type="molecule type" value="Genomic_DNA"/>
</dbReference>
<organism evidence="1 2">
    <name type="scientific">Actinomadura citrea</name>
    <dbReference type="NCBI Taxonomy" id="46158"/>
    <lineage>
        <taxon>Bacteria</taxon>
        <taxon>Bacillati</taxon>
        <taxon>Actinomycetota</taxon>
        <taxon>Actinomycetes</taxon>
        <taxon>Streptosporangiales</taxon>
        <taxon>Thermomonosporaceae</taxon>
        <taxon>Actinomadura</taxon>
    </lineage>
</organism>
<protein>
    <submittedName>
        <fullName evidence="1">Uncharacterized protein</fullName>
    </submittedName>
</protein>
<dbReference type="AlphaFoldDB" id="A0A7Y9G6A2"/>
<name>A0A7Y9G6A2_9ACTN</name>
<gene>
    <name evidence="1" type="ORF">BJ999_001019</name>
</gene>
<proteinExistence type="predicted"/>
<accession>A0A7Y9G6A2</accession>
<reference evidence="1 2" key="1">
    <citation type="submission" date="2020-07" db="EMBL/GenBank/DDBJ databases">
        <title>Sequencing the genomes of 1000 actinobacteria strains.</title>
        <authorList>
            <person name="Klenk H.-P."/>
        </authorList>
    </citation>
    <scope>NUCLEOTIDE SEQUENCE [LARGE SCALE GENOMIC DNA]</scope>
    <source>
        <strain evidence="1 2">DSM 43461</strain>
    </source>
</reference>
<sequence length="84" mass="8906">MKYVRLSAAAAREVAADADVSPSDAAVLDGLDQYSRDPAITAMARGASGVEAVDALTRGVDMARYSEQVGYGRPHEEAISRSQY</sequence>
<dbReference type="Proteomes" id="UP000591272">
    <property type="component" value="Unassembled WGS sequence"/>
</dbReference>
<dbReference type="RefSeq" id="WP_179832211.1">
    <property type="nucleotide sequence ID" value="NZ_BMRD01000006.1"/>
</dbReference>
<keyword evidence="2" id="KW-1185">Reference proteome</keyword>